<dbReference type="SUPFAM" id="SSF53850">
    <property type="entry name" value="Periplasmic binding protein-like II"/>
    <property type="match status" value="1"/>
</dbReference>
<reference evidence="2" key="1">
    <citation type="submission" date="2016-08" db="EMBL/GenBank/DDBJ databases">
        <title>A Parts List for Fungal Cellulosomes Revealed by Comparative Genomics.</title>
        <authorList>
            <consortium name="DOE Joint Genome Institute"/>
            <person name="Haitjema C.H."/>
            <person name="Gilmore S.P."/>
            <person name="Henske J.K."/>
            <person name="Solomon K.V."/>
            <person name="De Groot R."/>
            <person name="Kuo A."/>
            <person name="Mondo S.J."/>
            <person name="Salamov A.A."/>
            <person name="Labutti K."/>
            <person name="Zhao Z."/>
            <person name="Chiniquy J."/>
            <person name="Barry K."/>
            <person name="Brewer H.M."/>
            <person name="Purvine S.O."/>
            <person name="Wright A.T."/>
            <person name="Boxma B."/>
            <person name="Van Alen T."/>
            <person name="Hackstein J.H."/>
            <person name="Baker S.E."/>
            <person name="Grigoriev I.V."/>
            <person name="O'Malley M.A."/>
        </authorList>
    </citation>
    <scope>NUCLEOTIDE SEQUENCE [LARGE SCALE GENOMIC DNA]</scope>
    <source>
        <strain evidence="2">G1</strain>
    </source>
</reference>
<sequence>MKPINIYLIFLLIIIKISLAERIYIAYNNNDDETEYIESLIKRFNEISIKNNWDIHIVLSEYFNSDKLSNEEYHSRLSDLLNNETSNQLDLIIFENTYLTNYSDYLQNLKLFVPVESLNKYLTEIGKKISTYNNHPLYLNYGILYSNKEYLNKYGRAVPETWDELIETVQQITKSEKKKDEKSNITGYAGLMPMDDEDSICSLYEFLYSFRDDINDDIPNFRSQNAKASLEKIYEIKRKISTDEVFKLNSNELFNYMDQEKNNNNEKKILFIKNWYKKGYEDKYFISKLPGNKKGITASSIGGRSIGINKYLNNREIKNIAGK</sequence>
<evidence type="ECO:0000256" key="1">
    <source>
        <dbReference type="SAM" id="SignalP"/>
    </source>
</evidence>
<dbReference type="Gene3D" id="3.40.190.10">
    <property type="entry name" value="Periplasmic binding protein-like II"/>
    <property type="match status" value="2"/>
</dbReference>
<proteinExistence type="predicted"/>
<organism evidence="2 3">
    <name type="scientific">Neocallimastix californiae</name>
    <dbReference type="NCBI Taxonomy" id="1754190"/>
    <lineage>
        <taxon>Eukaryota</taxon>
        <taxon>Fungi</taxon>
        <taxon>Fungi incertae sedis</taxon>
        <taxon>Chytridiomycota</taxon>
        <taxon>Chytridiomycota incertae sedis</taxon>
        <taxon>Neocallimastigomycetes</taxon>
        <taxon>Neocallimastigales</taxon>
        <taxon>Neocallimastigaceae</taxon>
        <taxon>Neocallimastix</taxon>
    </lineage>
</organism>
<dbReference type="Proteomes" id="UP000193920">
    <property type="component" value="Unassembled WGS sequence"/>
</dbReference>
<dbReference type="Pfam" id="PF13416">
    <property type="entry name" value="SBP_bac_8"/>
    <property type="match status" value="1"/>
</dbReference>
<evidence type="ECO:0008006" key="4">
    <source>
        <dbReference type="Google" id="ProtNLM"/>
    </source>
</evidence>
<comment type="caution">
    <text evidence="2">The sequence shown here is derived from an EMBL/GenBank/DDBJ whole genome shotgun (WGS) entry which is preliminary data.</text>
</comment>
<dbReference type="InterPro" id="IPR006059">
    <property type="entry name" value="SBP"/>
</dbReference>
<dbReference type="AlphaFoldDB" id="A0A1Y2ACI7"/>
<dbReference type="EMBL" id="MCOG01000294">
    <property type="protein sequence ID" value="ORY20273.1"/>
    <property type="molecule type" value="Genomic_DNA"/>
</dbReference>
<keyword evidence="3" id="KW-1185">Reference proteome</keyword>
<evidence type="ECO:0000313" key="3">
    <source>
        <dbReference type="Proteomes" id="UP000193920"/>
    </source>
</evidence>
<feature type="signal peptide" evidence="1">
    <location>
        <begin position="1"/>
        <end position="20"/>
    </location>
</feature>
<dbReference type="OrthoDB" id="10519327at2759"/>
<protein>
    <recommendedName>
        <fullName evidence="4">Periplasmic binding protein-like II</fullName>
    </recommendedName>
</protein>
<gene>
    <name evidence="2" type="ORF">LY90DRAFT_516886</name>
</gene>
<name>A0A1Y2ACI7_9FUNG</name>
<feature type="chain" id="PRO_5013322329" description="Periplasmic binding protein-like II" evidence="1">
    <location>
        <begin position="21"/>
        <end position="323"/>
    </location>
</feature>
<accession>A0A1Y2ACI7</accession>
<evidence type="ECO:0000313" key="2">
    <source>
        <dbReference type="EMBL" id="ORY20273.1"/>
    </source>
</evidence>
<keyword evidence="1" id="KW-0732">Signal</keyword>